<evidence type="ECO:0000313" key="7">
    <source>
        <dbReference type="Proteomes" id="UP000585609"/>
    </source>
</evidence>
<dbReference type="GO" id="GO:0050667">
    <property type="term" value="P:homocysteine metabolic process"/>
    <property type="evidence" value="ECO:0007669"/>
    <property type="project" value="TreeGrafter"/>
</dbReference>
<name>A0A6V8NSD2_9ACTN</name>
<dbReference type="InterPro" id="IPR036724">
    <property type="entry name" value="Cobalamin-bd_sf"/>
</dbReference>
<dbReference type="InterPro" id="IPR003759">
    <property type="entry name" value="Cbl-bd_cap"/>
</dbReference>
<dbReference type="PROSITE" id="PS51337">
    <property type="entry name" value="B12_BINDING_NTER"/>
    <property type="match status" value="1"/>
</dbReference>
<keyword evidence="3" id="KW-0170">Cobalt</keyword>
<dbReference type="InterPro" id="IPR006158">
    <property type="entry name" value="Cobalamin-bd"/>
</dbReference>
<dbReference type="AlphaFoldDB" id="A0A6V8NSD2"/>
<evidence type="ECO:0000313" key="6">
    <source>
        <dbReference type="EMBL" id="GFP23215.1"/>
    </source>
</evidence>
<organism evidence="6 7">
    <name type="scientific">Candidatus Hakubella thermalkaliphila</name>
    <dbReference type="NCBI Taxonomy" id="2754717"/>
    <lineage>
        <taxon>Bacteria</taxon>
        <taxon>Bacillati</taxon>
        <taxon>Actinomycetota</taxon>
        <taxon>Actinomycetota incertae sedis</taxon>
        <taxon>Candidatus Hakubellales</taxon>
        <taxon>Candidatus Hakubellaceae</taxon>
        <taxon>Candidatus Hakubella</taxon>
    </lineage>
</organism>
<gene>
    <name evidence="6" type="ORF">HKBW3S09_00682</name>
</gene>
<dbReference type="GO" id="GO:0008705">
    <property type="term" value="F:methionine synthase activity"/>
    <property type="evidence" value="ECO:0007669"/>
    <property type="project" value="TreeGrafter"/>
</dbReference>
<dbReference type="SUPFAM" id="SSF47644">
    <property type="entry name" value="Methionine synthase domain"/>
    <property type="match status" value="1"/>
</dbReference>
<keyword evidence="6" id="KW-0489">Methyltransferase</keyword>
<dbReference type="PANTHER" id="PTHR45833:SF1">
    <property type="entry name" value="METHIONINE SYNTHASE"/>
    <property type="match status" value="1"/>
</dbReference>
<proteinExistence type="inferred from homology"/>
<feature type="domain" description="B12-binding" evidence="4">
    <location>
        <begin position="91"/>
        <end position="215"/>
    </location>
</feature>
<protein>
    <submittedName>
        <fullName evidence="6">5-methyltetrahydrofolate--homocysteine methyltransferase</fullName>
    </submittedName>
</protein>
<keyword evidence="2" id="KW-0479">Metal-binding</keyword>
<dbReference type="GO" id="GO:0031419">
    <property type="term" value="F:cobalamin binding"/>
    <property type="evidence" value="ECO:0007669"/>
    <property type="project" value="InterPro"/>
</dbReference>
<dbReference type="PROSITE" id="PS51332">
    <property type="entry name" value="B12_BINDING"/>
    <property type="match status" value="1"/>
</dbReference>
<comment type="similarity">
    <text evidence="1">Belongs to the methylamine corrinoid protein family.</text>
</comment>
<evidence type="ECO:0000259" key="5">
    <source>
        <dbReference type="PROSITE" id="PS51337"/>
    </source>
</evidence>
<evidence type="ECO:0000256" key="1">
    <source>
        <dbReference type="ARBA" id="ARBA00010854"/>
    </source>
</evidence>
<feature type="non-terminal residue" evidence="6">
    <location>
        <position position="1"/>
    </location>
</feature>
<dbReference type="PANTHER" id="PTHR45833">
    <property type="entry name" value="METHIONINE SYNTHASE"/>
    <property type="match status" value="1"/>
</dbReference>
<dbReference type="InterPro" id="IPR050554">
    <property type="entry name" value="Met_Synthase/Corrinoid"/>
</dbReference>
<dbReference type="Pfam" id="PF02607">
    <property type="entry name" value="B12-binding_2"/>
    <property type="match status" value="1"/>
</dbReference>
<dbReference type="InterPro" id="IPR036594">
    <property type="entry name" value="Meth_synthase_dom"/>
</dbReference>
<evidence type="ECO:0000256" key="3">
    <source>
        <dbReference type="ARBA" id="ARBA00023285"/>
    </source>
</evidence>
<feature type="domain" description="B12-binding N-terminal" evidence="5">
    <location>
        <begin position="1"/>
        <end position="91"/>
    </location>
</feature>
<evidence type="ECO:0000259" key="4">
    <source>
        <dbReference type="PROSITE" id="PS51332"/>
    </source>
</evidence>
<dbReference type="FunFam" id="3.40.50.280:FF:000003">
    <property type="entry name" value="Dimethylamine methyltransferase corrinoid protein"/>
    <property type="match status" value="1"/>
</dbReference>
<accession>A0A6V8NSD2</accession>
<keyword evidence="6" id="KW-0808">Transferase</keyword>
<dbReference type="CDD" id="cd02070">
    <property type="entry name" value="corrinoid_protein_B12-BD"/>
    <property type="match status" value="1"/>
</dbReference>
<dbReference type="GO" id="GO:0005829">
    <property type="term" value="C:cytosol"/>
    <property type="evidence" value="ECO:0007669"/>
    <property type="project" value="TreeGrafter"/>
</dbReference>
<dbReference type="SUPFAM" id="SSF52242">
    <property type="entry name" value="Cobalamin (vitamin B12)-binding domain"/>
    <property type="match status" value="1"/>
</dbReference>
<dbReference type="GO" id="GO:0032259">
    <property type="term" value="P:methylation"/>
    <property type="evidence" value="ECO:0007669"/>
    <property type="project" value="UniProtKB-KW"/>
</dbReference>
<dbReference type="Pfam" id="PF02310">
    <property type="entry name" value="B12-binding"/>
    <property type="match status" value="1"/>
</dbReference>
<dbReference type="Gene3D" id="1.10.1240.10">
    <property type="entry name" value="Methionine synthase domain"/>
    <property type="match status" value="1"/>
</dbReference>
<reference evidence="6 7" key="1">
    <citation type="journal article" date="2020" name="Front. Microbiol.">
        <title>Single-cell genomics of novel Actinobacteria with the Wood-Ljungdahl pathway discovered in a serpentinizing system.</title>
        <authorList>
            <person name="Merino N."/>
            <person name="Kawai M."/>
            <person name="Boyd E.S."/>
            <person name="Colman D.R."/>
            <person name="McGlynn S.E."/>
            <person name="Nealson K.H."/>
            <person name="Kurokawa K."/>
            <person name="Hongoh Y."/>
        </authorList>
    </citation>
    <scope>NUCLEOTIDE SEQUENCE [LARGE SCALE GENOMIC DNA]</scope>
    <source>
        <strain evidence="6 7">S09_30</strain>
    </source>
</reference>
<dbReference type="Proteomes" id="UP000585609">
    <property type="component" value="Unassembled WGS sequence"/>
</dbReference>
<dbReference type="EMBL" id="BLRW01000068">
    <property type="protein sequence ID" value="GFP23215.1"/>
    <property type="molecule type" value="Genomic_DNA"/>
</dbReference>
<dbReference type="GO" id="GO:0046653">
    <property type="term" value="P:tetrahydrofolate metabolic process"/>
    <property type="evidence" value="ECO:0007669"/>
    <property type="project" value="TreeGrafter"/>
</dbReference>
<dbReference type="Gene3D" id="3.40.50.280">
    <property type="entry name" value="Cobalamin-binding domain"/>
    <property type="match status" value="1"/>
</dbReference>
<comment type="caution">
    <text evidence="6">The sequence shown here is derived from an EMBL/GenBank/DDBJ whole genome shotgun (WGS) entry which is preliminary data.</text>
</comment>
<dbReference type="SMART" id="SM01018">
    <property type="entry name" value="B12-binding_2"/>
    <property type="match status" value="1"/>
</dbReference>
<dbReference type="GO" id="GO:0046872">
    <property type="term" value="F:metal ion binding"/>
    <property type="evidence" value="ECO:0007669"/>
    <property type="project" value="UniProtKB-KW"/>
</dbReference>
<evidence type="ECO:0000256" key="2">
    <source>
        <dbReference type="ARBA" id="ARBA00022723"/>
    </source>
</evidence>
<sequence>EHVMATLQEISEAVIAGDLPKTVELTNTLLTEGLRPGVIITQGLIPAMNVVGEKFTNREYYVPDMLISARAMQGALKILKPLLLESEQQQLATCVIGTVKGDLHDIGKNLVSMMLEGAGFSVVDLGGDVDIHRFVEAIKDNQAQIVGLSALLTTTMTVMKDVIAALEEAGIRDKVKVIIGGAPVTKKYAEEIGADGYAEDAPTGVKVAKSLLGLN</sequence>